<organism evidence="3 4">
    <name type="scientific">Dendrobium thyrsiflorum</name>
    <name type="common">Pinecone-like raceme dendrobium</name>
    <name type="synonym">Orchid</name>
    <dbReference type="NCBI Taxonomy" id="117978"/>
    <lineage>
        <taxon>Eukaryota</taxon>
        <taxon>Viridiplantae</taxon>
        <taxon>Streptophyta</taxon>
        <taxon>Embryophyta</taxon>
        <taxon>Tracheophyta</taxon>
        <taxon>Spermatophyta</taxon>
        <taxon>Magnoliopsida</taxon>
        <taxon>Liliopsida</taxon>
        <taxon>Asparagales</taxon>
        <taxon>Orchidaceae</taxon>
        <taxon>Epidendroideae</taxon>
        <taxon>Malaxideae</taxon>
        <taxon>Dendrobiinae</taxon>
        <taxon>Dendrobium</taxon>
    </lineage>
</organism>
<feature type="compositionally biased region" description="Acidic residues" evidence="1">
    <location>
        <begin position="176"/>
        <end position="185"/>
    </location>
</feature>
<feature type="transmembrane region" description="Helical" evidence="2">
    <location>
        <begin position="634"/>
        <end position="658"/>
    </location>
</feature>
<accession>A0ABD0VP86</accession>
<feature type="region of interest" description="Disordered" evidence="1">
    <location>
        <begin position="154"/>
        <end position="266"/>
    </location>
</feature>
<feature type="compositionally biased region" description="Low complexity" evidence="1">
    <location>
        <begin position="242"/>
        <end position="255"/>
    </location>
</feature>
<feature type="region of interest" description="Disordered" evidence="1">
    <location>
        <begin position="21"/>
        <end position="56"/>
    </location>
</feature>
<dbReference type="PANTHER" id="PTHR13464:SF0">
    <property type="entry name" value="SAP30-BINDING PROTEIN"/>
    <property type="match status" value="1"/>
</dbReference>
<comment type="caution">
    <text evidence="3">The sequence shown here is derived from an EMBL/GenBank/DDBJ whole genome shotgun (WGS) entry which is preliminary data.</text>
</comment>
<sequence>MGQFFGPEPDPLRVQINLTRPVKMTTHTQRATDRRVSDNEQLAESSATGGFGRTRLANTSNIDTPLSLVSTVAIHKHGAAPQRYPSHMKIRVYDLMNGDPSYKLSVNSSLKPVGRHSEFCNFTGKIGSKPAVLRRALAMAAETEGIALLSMYGDDEEEEEATVAAEEEKTAASAPVEDDDVEDSDENLKDNQNKSNQPPQQILEKSPQPFNSPSLLQPLEGAETKNLRSPFPHQTPTPQPPASRSQLSSPLSLTSPSPPAAPVPPSAMLEYPDGQIARRNALVIVDYAQDETAMSPEAEMLEIEVYGRVIFGAELHVSDGNIQGTAAVTSQSLTPPSQQDSLPPFDVYEQSKFETSIAMDFTVTESEVAEVKPPTVSTEMQIDKPMQNFLPPIATTRCPEELQEKINKFLAYKRAGKSFNADLRNRKDYRNPNFLQHAVSYQDIDEIGTCFSKEVFDPHGYDKSDYYDEIEADLKRELEKREQERKKSQKIDLASGCTQPGGVSQALKTNAHIPAAGISSILSSSLPPTSTTGDASRDSRTNKKSKWDKVDGDAKIPLPSGGHDNPPSASVHASHLSAANAGTGYSAFAQLKRREAEEKKSSERKFDKRALMSLHDEYHSEYPYLRVFSSPDSLLWTGVGIHLMLLFFFLLFIIGNIVDKF</sequence>
<name>A0ABD0VP86_DENTH</name>
<dbReference type="EMBL" id="JANQDX010000005">
    <property type="protein sequence ID" value="KAL0924343.1"/>
    <property type="molecule type" value="Genomic_DNA"/>
</dbReference>
<evidence type="ECO:0000256" key="1">
    <source>
        <dbReference type="SAM" id="MobiDB-lite"/>
    </source>
</evidence>
<evidence type="ECO:0008006" key="5">
    <source>
        <dbReference type="Google" id="ProtNLM"/>
    </source>
</evidence>
<keyword evidence="2" id="KW-0472">Membrane</keyword>
<keyword evidence="2" id="KW-1133">Transmembrane helix</keyword>
<dbReference type="AlphaFoldDB" id="A0ABD0VP86"/>
<evidence type="ECO:0000313" key="3">
    <source>
        <dbReference type="EMBL" id="KAL0924343.1"/>
    </source>
</evidence>
<evidence type="ECO:0000256" key="2">
    <source>
        <dbReference type="SAM" id="Phobius"/>
    </source>
</evidence>
<feature type="compositionally biased region" description="Basic and acidic residues" evidence="1">
    <location>
        <begin position="479"/>
        <end position="490"/>
    </location>
</feature>
<dbReference type="Proteomes" id="UP001552299">
    <property type="component" value="Unassembled WGS sequence"/>
</dbReference>
<feature type="compositionally biased region" description="Pro residues" evidence="1">
    <location>
        <begin position="256"/>
        <end position="265"/>
    </location>
</feature>
<dbReference type="Pfam" id="PF07818">
    <property type="entry name" value="HCNGP"/>
    <property type="match status" value="1"/>
</dbReference>
<keyword evidence="2" id="KW-0812">Transmembrane</keyword>
<feature type="compositionally biased region" description="Polar residues" evidence="1">
    <location>
        <begin position="39"/>
        <end position="48"/>
    </location>
</feature>
<feature type="region of interest" description="Disordered" evidence="1">
    <location>
        <begin position="521"/>
        <end position="574"/>
    </location>
</feature>
<reference evidence="3 4" key="1">
    <citation type="journal article" date="2024" name="Plant Biotechnol. J.">
        <title>Dendrobium thyrsiflorum genome and its molecular insights into genes involved in important horticultural traits.</title>
        <authorList>
            <person name="Chen B."/>
            <person name="Wang J.Y."/>
            <person name="Zheng P.J."/>
            <person name="Li K.L."/>
            <person name="Liang Y.M."/>
            <person name="Chen X.F."/>
            <person name="Zhang C."/>
            <person name="Zhao X."/>
            <person name="He X."/>
            <person name="Zhang G.Q."/>
            <person name="Liu Z.J."/>
            <person name="Xu Q."/>
        </authorList>
    </citation>
    <scope>NUCLEOTIDE SEQUENCE [LARGE SCALE GENOMIC DNA]</scope>
    <source>
        <strain evidence="3">GZMU011</strain>
    </source>
</reference>
<feature type="compositionally biased region" description="Low complexity" evidence="1">
    <location>
        <begin position="521"/>
        <end position="533"/>
    </location>
</feature>
<protein>
    <recommendedName>
        <fullName evidence="5">SAP30-binding protein</fullName>
    </recommendedName>
</protein>
<keyword evidence="4" id="KW-1185">Reference proteome</keyword>
<gene>
    <name evidence="3" type="ORF">M5K25_005159</name>
</gene>
<dbReference type="PANTHER" id="PTHR13464">
    <property type="entry name" value="TRANSCRIPTIONAL REGULATOR PROTEIN HCNGP"/>
    <property type="match status" value="1"/>
</dbReference>
<dbReference type="InterPro" id="IPR012479">
    <property type="entry name" value="SAP30BP"/>
</dbReference>
<evidence type="ECO:0000313" key="4">
    <source>
        <dbReference type="Proteomes" id="UP001552299"/>
    </source>
</evidence>
<feature type="compositionally biased region" description="Basic and acidic residues" evidence="1">
    <location>
        <begin position="535"/>
        <end position="554"/>
    </location>
</feature>
<feature type="region of interest" description="Disordered" evidence="1">
    <location>
        <begin position="479"/>
        <end position="498"/>
    </location>
</feature>
<proteinExistence type="predicted"/>